<dbReference type="AlphaFoldDB" id="A0A922NU18"/>
<dbReference type="EMBL" id="AWEX01000061">
    <property type="protein sequence ID" value="KED04171.1"/>
    <property type="molecule type" value="Genomic_DNA"/>
</dbReference>
<organism evidence="2 3">
    <name type="scientific">Streptococcus equi subsp. ruminatorum CECT 5772</name>
    <dbReference type="NCBI Taxonomy" id="1051981"/>
    <lineage>
        <taxon>Bacteria</taxon>
        <taxon>Bacillati</taxon>
        <taxon>Bacillota</taxon>
        <taxon>Bacilli</taxon>
        <taxon>Lactobacillales</taxon>
        <taxon>Streptococcaceae</taxon>
        <taxon>Streptococcus</taxon>
    </lineage>
</organism>
<name>A0A922NU18_9STRE</name>
<keyword evidence="1" id="KW-0472">Membrane</keyword>
<protein>
    <submittedName>
        <fullName evidence="2">Uncharacterized protein</fullName>
    </submittedName>
</protein>
<comment type="caution">
    <text evidence="2">The sequence shown here is derived from an EMBL/GenBank/DDBJ whole genome shotgun (WGS) entry which is preliminary data.</text>
</comment>
<dbReference type="Proteomes" id="UP000028704">
    <property type="component" value="Unassembled WGS sequence"/>
</dbReference>
<reference evidence="2 3" key="1">
    <citation type="journal article" date="2014" name="Int. J. Syst. Evol. Microbiol.">
        <title>Phylogenomics and the dynamic genome evolution of the genus Streptococcus.</title>
        <authorList>
            <consortium name="The Broad Institute Genome Sequencing Platform"/>
            <person name="Richards V.P."/>
            <person name="Palmer S.R."/>
            <person name="Pavinski Bitar P.D."/>
            <person name="Qin X."/>
            <person name="Weinstock G.M."/>
            <person name="Highlander S.K."/>
            <person name="Town C.D."/>
            <person name="Burne R.A."/>
            <person name="Stanhope M.J."/>
        </authorList>
    </citation>
    <scope>NUCLEOTIDE SEQUENCE [LARGE SCALE GENOMIC DNA]</scope>
    <source>
        <strain evidence="2 3">CECT 5772</strain>
    </source>
</reference>
<feature type="transmembrane region" description="Helical" evidence="1">
    <location>
        <begin position="6"/>
        <end position="25"/>
    </location>
</feature>
<feature type="transmembrane region" description="Helical" evidence="1">
    <location>
        <begin position="30"/>
        <end position="49"/>
    </location>
</feature>
<gene>
    <name evidence="2" type="ORF">CECT5772_06758</name>
</gene>
<keyword evidence="1" id="KW-0812">Transmembrane</keyword>
<evidence type="ECO:0000313" key="2">
    <source>
        <dbReference type="EMBL" id="KED04171.1"/>
    </source>
</evidence>
<proteinExistence type="predicted"/>
<evidence type="ECO:0000256" key="1">
    <source>
        <dbReference type="SAM" id="Phobius"/>
    </source>
</evidence>
<accession>A0A922NU18</accession>
<sequence>MIALYLKILCLAINLILLGFVDKLFKNNTIFWKIFFCILGIVLPIIFFVY</sequence>
<evidence type="ECO:0000313" key="3">
    <source>
        <dbReference type="Proteomes" id="UP000028704"/>
    </source>
</evidence>
<keyword evidence="1" id="KW-1133">Transmembrane helix</keyword>